<dbReference type="InterPro" id="IPR050639">
    <property type="entry name" value="SSR_resolvase"/>
</dbReference>
<dbReference type="AlphaFoldDB" id="A0A9X9X358"/>
<dbReference type="Pfam" id="PF13408">
    <property type="entry name" value="Zn_ribbon_recom"/>
    <property type="match status" value="1"/>
</dbReference>
<gene>
    <name evidence="3" type="ORF">GXW76_21885</name>
</gene>
<name>A0A9X9X358_9PROT</name>
<dbReference type="PANTHER" id="PTHR30461:SF23">
    <property type="entry name" value="DNA RECOMBINASE-RELATED"/>
    <property type="match status" value="1"/>
</dbReference>
<keyword evidence="1" id="KW-0175">Coiled coil</keyword>
<protein>
    <submittedName>
        <fullName evidence="3">Recombinase family protein</fullName>
    </submittedName>
</protein>
<feature type="non-terminal residue" evidence="3">
    <location>
        <position position="269"/>
    </location>
</feature>
<evidence type="ECO:0000313" key="3">
    <source>
        <dbReference type="EMBL" id="MBR0673837.1"/>
    </source>
</evidence>
<evidence type="ECO:0000256" key="1">
    <source>
        <dbReference type="SAM" id="Coils"/>
    </source>
</evidence>
<reference evidence="3" key="1">
    <citation type="submission" date="2020-01" db="EMBL/GenBank/DDBJ databases">
        <authorList>
            <person name="Rat A."/>
        </authorList>
    </citation>
    <scope>NUCLEOTIDE SEQUENCE</scope>
    <source>
        <strain evidence="3">LMG 31231</strain>
    </source>
</reference>
<feature type="domain" description="Recombinase zinc beta ribbon" evidence="2">
    <location>
        <begin position="83"/>
        <end position="131"/>
    </location>
</feature>
<evidence type="ECO:0000259" key="2">
    <source>
        <dbReference type="Pfam" id="PF13408"/>
    </source>
</evidence>
<sequence length="269" mass="29694">MWNRQRFIKDPSTGKRVARPNPREAWITTAVPHLAIIDPETWCLAQVRLSANRQAVLVSSSPSVEQSVNRGERLGSVRQPRWPLSGLVRCGLCNGPLTVMGPNGRLGCANHVERGTCTNRRTILRGVLSPRVLVGLKKRLLAPELVEEFVRTYVAEVNAANRERGARQAALEQQHAKLSRRIHNLLELIKDGHGGAAMAAELRDLERRQEELARQIAAAGEPEPIPVLYPNLPALYRRHVERLEAALADPGTAMAATEALRGLIDAILV</sequence>
<comment type="caution">
    <text evidence="3">The sequence shown here is derived from an EMBL/GenBank/DDBJ whole genome shotgun (WGS) entry which is preliminary data.</text>
</comment>
<dbReference type="PANTHER" id="PTHR30461">
    <property type="entry name" value="DNA-INVERTASE FROM LAMBDOID PROPHAGE"/>
    <property type="match status" value="1"/>
</dbReference>
<dbReference type="GO" id="GO:0000150">
    <property type="term" value="F:DNA strand exchange activity"/>
    <property type="evidence" value="ECO:0007669"/>
    <property type="project" value="TreeGrafter"/>
</dbReference>
<proteinExistence type="predicted"/>
<feature type="coiled-coil region" evidence="1">
    <location>
        <begin position="168"/>
        <end position="215"/>
    </location>
</feature>
<accession>A0A9X9X358</accession>
<dbReference type="Proteomes" id="UP001138751">
    <property type="component" value="Unassembled WGS sequence"/>
</dbReference>
<dbReference type="EMBL" id="JAAEDM010000092">
    <property type="protein sequence ID" value="MBR0673837.1"/>
    <property type="molecule type" value="Genomic_DNA"/>
</dbReference>
<dbReference type="InterPro" id="IPR025827">
    <property type="entry name" value="Zn_ribbon_recom_dom"/>
</dbReference>
<reference evidence="3" key="2">
    <citation type="journal article" date="2021" name="Syst. Appl. Microbiol.">
        <title>Roseomonas hellenica sp. nov., isolated from roots of wild-growing Alkanna tinctoria.</title>
        <authorList>
            <person name="Rat A."/>
            <person name="Naranjo H.D."/>
            <person name="Lebbe L."/>
            <person name="Cnockaert M."/>
            <person name="Krigas N."/>
            <person name="Grigoriadou K."/>
            <person name="Maloupa E."/>
            <person name="Willems A."/>
        </authorList>
    </citation>
    <scope>NUCLEOTIDE SEQUENCE</scope>
    <source>
        <strain evidence="3">LMG 31231</strain>
    </source>
</reference>
<evidence type="ECO:0000313" key="4">
    <source>
        <dbReference type="Proteomes" id="UP001138751"/>
    </source>
</evidence>
<organism evidence="3 4">
    <name type="scientific">Neoroseomonas soli</name>
    <dbReference type="NCBI Taxonomy" id="1081025"/>
    <lineage>
        <taxon>Bacteria</taxon>
        <taxon>Pseudomonadati</taxon>
        <taxon>Pseudomonadota</taxon>
        <taxon>Alphaproteobacteria</taxon>
        <taxon>Acetobacterales</taxon>
        <taxon>Acetobacteraceae</taxon>
        <taxon>Neoroseomonas</taxon>
    </lineage>
</organism>
<keyword evidence="4" id="KW-1185">Reference proteome</keyword>